<dbReference type="GO" id="GO:0003682">
    <property type="term" value="F:chromatin binding"/>
    <property type="evidence" value="ECO:0007669"/>
    <property type="project" value="TreeGrafter"/>
</dbReference>
<dbReference type="PROSITE" id="PS50016">
    <property type="entry name" value="ZF_PHD_2"/>
    <property type="match status" value="1"/>
</dbReference>
<evidence type="ECO:0000256" key="5">
    <source>
        <dbReference type="ARBA" id="ARBA00023242"/>
    </source>
</evidence>
<dbReference type="CDD" id="cd15502">
    <property type="entry name" value="PHD_Phf1p_Phf2p_like"/>
    <property type="match status" value="1"/>
</dbReference>
<dbReference type="InterPro" id="IPR011011">
    <property type="entry name" value="Znf_FYVE_PHD"/>
</dbReference>
<evidence type="ECO:0000313" key="10">
    <source>
        <dbReference type="Proteomes" id="UP000799437"/>
    </source>
</evidence>
<feature type="compositionally biased region" description="Low complexity" evidence="7">
    <location>
        <begin position="378"/>
        <end position="403"/>
    </location>
</feature>
<proteinExistence type="predicted"/>
<feature type="region of interest" description="Disordered" evidence="7">
    <location>
        <begin position="1"/>
        <end position="61"/>
    </location>
</feature>
<sequence>MQNSSVAPSTATAQQLATASSSTRATWSSPSPLMSLSSSMTSGKPNGGTGPSSPADFPKYSASTEEILKRVVGANAARAGTPGYEAARESILKNMVTSDRLGTPAQPVLSSRGRGGGRGGRPTAGSPLANGESINGTSTSAAGMTPTGTKGRGRGRGRGSRGGGRGGKRKREDNSDEDDAVDDDSDTSENYTPQITQTKSGRQVSKPTQFVPVLPSPSSGTKRKRTHIKKPELIVCKICSRATSQSGNFIVYCDGCNSPYHQYCHDPPIGKDVVKIQDKEWLCSECSKARLSSQATSAVAGSGLTLNSLVAAPELNPDEKRQYFSSLPSSTLVDLLCHSASLHPNLPVFTSNARMKLNDINHATNGTTSLAPSSLLKPPQSNSNAQSTSSLSSPPASTDSLPSALTTAALNSGSAPTSVPLTDAYDEDYDTGHFPKPGNGLARTLRPESEDFKWLVDDNFEVFSHNDTYGEPDGVNGFD</sequence>
<dbReference type="InterPro" id="IPR019786">
    <property type="entry name" value="Zinc_finger_PHD-type_CS"/>
</dbReference>
<feature type="compositionally biased region" description="Polar residues" evidence="7">
    <location>
        <begin position="190"/>
        <end position="208"/>
    </location>
</feature>
<protein>
    <recommendedName>
        <fullName evidence="8">PHD-type domain-containing protein</fullName>
    </recommendedName>
</protein>
<organism evidence="9 10">
    <name type="scientific">Pseudovirgaria hyperparasitica</name>
    <dbReference type="NCBI Taxonomy" id="470096"/>
    <lineage>
        <taxon>Eukaryota</taxon>
        <taxon>Fungi</taxon>
        <taxon>Dikarya</taxon>
        <taxon>Ascomycota</taxon>
        <taxon>Pezizomycotina</taxon>
        <taxon>Dothideomycetes</taxon>
        <taxon>Dothideomycetes incertae sedis</taxon>
        <taxon>Acrospermales</taxon>
        <taxon>Acrospermaceae</taxon>
        <taxon>Pseudovirgaria</taxon>
    </lineage>
</organism>
<dbReference type="InterPro" id="IPR001965">
    <property type="entry name" value="Znf_PHD"/>
</dbReference>
<dbReference type="InterPro" id="IPR019787">
    <property type="entry name" value="Znf_PHD-finger"/>
</dbReference>
<dbReference type="OrthoDB" id="5863171at2759"/>
<feature type="compositionally biased region" description="Polar residues" evidence="7">
    <location>
        <begin position="404"/>
        <end position="420"/>
    </location>
</feature>
<dbReference type="GeneID" id="54487614"/>
<dbReference type="Gene3D" id="3.30.40.10">
    <property type="entry name" value="Zinc/RING finger domain, C3HC4 (zinc finger)"/>
    <property type="match status" value="1"/>
</dbReference>
<evidence type="ECO:0000256" key="3">
    <source>
        <dbReference type="ARBA" id="ARBA00022771"/>
    </source>
</evidence>
<accession>A0A6A6WG82</accession>
<dbReference type="RefSeq" id="XP_033603525.1">
    <property type="nucleotide sequence ID" value="XM_033746560.1"/>
</dbReference>
<evidence type="ECO:0000256" key="2">
    <source>
        <dbReference type="ARBA" id="ARBA00022723"/>
    </source>
</evidence>
<feature type="compositionally biased region" description="Acidic residues" evidence="7">
    <location>
        <begin position="174"/>
        <end position="187"/>
    </location>
</feature>
<keyword evidence="3 6" id="KW-0863">Zinc-finger</keyword>
<feature type="region of interest" description="Disordered" evidence="7">
    <location>
        <begin position="95"/>
        <end position="226"/>
    </location>
</feature>
<dbReference type="GO" id="GO:0008270">
    <property type="term" value="F:zinc ion binding"/>
    <property type="evidence" value="ECO:0007669"/>
    <property type="project" value="UniProtKB-KW"/>
</dbReference>
<dbReference type="PANTHER" id="PTHR12628">
    <property type="entry name" value="POLYCOMB-LIKE TRANSCRIPTION FACTOR"/>
    <property type="match status" value="1"/>
</dbReference>
<reference evidence="9" key="1">
    <citation type="journal article" date="2020" name="Stud. Mycol.">
        <title>101 Dothideomycetes genomes: a test case for predicting lifestyles and emergence of pathogens.</title>
        <authorList>
            <person name="Haridas S."/>
            <person name="Albert R."/>
            <person name="Binder M."/>
            <person name="Bloem J."/>
            <person name="Labutti K."/>
            <person name="Salamov A."/>
            <person name="Andreopoulos B."/>
            <person name="Baker S."/>
            <person name="Barry K."/>
            <person name="Bills G."/>
            <person name="Bluhm B."/>
            <person name="Cannon C."/>
            <person name="Castanera R."/>
            <person name="Culley D."/>
            <person name="Daum C."/>
            <person name="Ezra D."/>
            <person name="Gonzalez J."/>
            <person name="Henrissat B."/>
            <person name="Kuo A."/>
            <person name="Liang C."/>
            <person name="Lipzen A."/>
            <person name="Lutzoni F."/>
            <person name="Magnuson J."/>
            <person name="Mondo S."/>
            <person name="Nolan M."/>
            <person name="Ohm R."/>
            <person name="Pangilinan J."/>
            <person name="Park H.-J."/>
            <person name="Ramirez L."/>
            <person name="Alfaro M."/>
            <person name="Sun H."/>
            <person name="Tritt A."/>
            <person name="Yoshinaga Y."/>
            <person name="Zwiers L.-H."/>
            <person name="Turgeon B."/>
            <person name="Goodwin S."/>
            <person name="Spatafora J."/>
            <person name="Crous P."/>
            <person name="Grigoriev I."/>
        </authorList>
    </citation>
    <scope>NUCLEOTIDE SEQUENCE</scope>
    <source>
        <strain evidence="9">CBS 121739</strain>
    </source>
</reference>
<dbReference type="SMART" id="SM00249">
    <property type="entry name" value="PHD"/>
    <property type="match status" value="1"/>
</dbReference>
<evidence type="ECO:0000259" key="8">
    <source>
        <dbReference type="PROSITE" id="PS50016"/>
    </source>
</evidence>
<feature type="compositionally biased region" description="Gly residues" evidence="7">
    <location>
        <begin position="113"/>
        <end position="122"/>
    </location>
</feature>
<dbReference type="Proteomes" id="UP000799437">
    <property type="component" value="Unassembled WGS sequence"/>
</dbReference>
<feature type="region of interest" description="Disordered" evidence="7">
    <location>
        <begin position="364"/>
        <end position="443"/>
    </location>
</feature>
<dbReference type="GO" id="GO:0045814">
    <property type="term" value="P:negative regulation of gene expression, epigenetic"/>
    <property type="evidence" value="ECO:0007669"/>
    <property type="project" value="TreeGrafter"/>
</dbReference>
<evidence type="ECO:0000256" key="7">
    <source>
        <dbReference type="SAM" id="MobiDB-lite"/>
    </source>
</evidence>
<gene>
    <name evidence="9" type="ORF">EJ05DRAFT_497639</name>
</gene>
<evidence type="ECO:0000256" key="4">
    <source>
        <dbReference type="ARBA" id="ARBA00022833"/>
    </source>
</evidence>
<keyword evidence="4" id="KW-0862">Zinc</keyword>
<name>A0A6A6WG82_9PEZI</name>
<evidence type="ECO:0000256" key="6">
    <source>
        <dbReference type="PROSITE-ProRule" id="PRU00146"/>
    </source>
</evidence>
<dbReference type="GO" id="GO:0003677">
    <property type="term" value="F:DNA binding"/>
    <property type="evidence" value="ECO:0007669"/>
    <property type="project" value="TreeGrafter"/>
</dbReference>
<feature type="compositionally biased region" description="Low complexity" evidence="7">
    <location>
        <begin position="7"/>
        <end position="40"/>
    </location>
</feature>
<dbReference type="PANTHER" id="PTHR12628:SF10">
    <property type="entry name" value="HOMEOBOX DOMAIN-CONTAINING PROTEIN"/>
    <property type="match status" value="1"/>
</dbReference>
<keyword evidence="10" id="KW-1185">Reference proteome</keyword>
<dbReference type="GO" id="GO:0005634">
    <property type="term" value="C:nucleus"/>
    <property type="evidence" value="ECO:0007669"/>
    <property type="project" value="UniProtKB-SubCell"/>
</dbReference>
<comment type="subcellular location">
    <subcellularLocation>
        <location evidence="1">Nucleus</location>
    </subcellularLocation>
</comment>
<evidence type="ECO:0000313" key="9">
    <source>
        <dbReference type="EMBL" id="KAF2761074.1"/>
    </source>
</evidence>
<keyword evidence="5" id="KW-0539">Nucleus</keyword>
<dbReference type="InterPro" id="IPR013083">
    <property type="entry name" value="Znf_RING/FYVE/PHD"/>
</dbReference>
<keyword evidence="2" id="KW-0479">Metal-binding</keyword>
<feature type="domain" description="PHD-type" evidence="8">
    <location>
        <begin position="233"/>
        <end position="289"/>
    </location>
</feature>
<dbReference type="EMBL" id="ML996567">
    <property type="protein sequence ID" value="KAF2761074.1"/>
    <property type="molecule type" value="Genomic_DNA"/>
</dbReference>
<evidence type="ECO:0000256" key="1">
    <source>
        <dbReference type="ARBA" id="ARBA00004123"/>
    </source>
</evidence>
<feature type="compositionally biased region" description="Polar residues" evidence="7">
    <location>
        <begin position="132"/>
        <end position="148"/>
    </location>
</feature>
<dbReference type="SUPFAM" id="SSF57903">
    <property type="entry name" value="FYVE/PHD zinc finger"/>
    <property type="match status" value="1"/>
</dbReference>
<dbReference type="PROSITE" id="PS01359">
    <property type="entry name" value="ZF_PHD_1"/>
    <property type="match status" value="1"/>
</dbReference>
<dbReference type="AlphaFoldDB" id="A0A6A6WG82"/>
<dbReference type="Pfam" id="PF00628">
    <property type="entry name" value="PHD"/>
    <property type="match status" value="1"/>
</dbReference>